<evidence type="ECO:0000259" key="2">
    <source>
        <dbReference type="Pfam" id="PF08327"/>
    </source>
</evidence>
<dbReference type="eggNOG" id="COG3832">
    <property type="taxonomic scope" value="Bacteria"/>
</dbReference>
<name>A0A0A0JW41_9MICO</name>
<dbReference type="Pfam" id="PF08327">
    <property type="entry name" value="AHSA1"/>
    <property type="match status" value="1"/>
</dbReference>
<evidence type="ECO:0000313" key="3">
    <source>
        <dbReference type="EMBL" id="KGN41413.1"/>
    </source>
</evidence>
<accession>A0A0A0JW41</accession>
<dbReference type="CDD" id="cd08893">
    <property type="entry name" value="SRPBCC_CalC_Aha1-like_GntR-HTH"/>
    <property type="match status" value="1"/>
</dbReference>
<proteinExistence type="inferred from homology"/>
<organism evidence="3 4">
    <name type="scientific">Knoellia aerolata DSM 18566</name>
    <dbReference type="NCBI Taxonomy" id="1385519"/>
    <lineage>
        <taxon>Bacteria</taxon>
        <taxon>Bacillati</taxon>
        <taxon>Actinomycetota</taxon>
        <taxon>Actinomycetes</taxon>
        <taxon>Micrococcales</taxon>
        <taxon>Intrasporangiaceae</taxon>
        <taxon>Knoellia</taxon>
    </lineage>
</organism>
<dbReference type="InterPro" id="IPR013538">
    <property type="entry name" value="ASHA1/2-like_C"/>
</dbReference>
<feature type="domain" description="Activator of Hsp90 ATPase homologue 1/2-like C-terminal" evidence="2">
    <location>
        <begin position="13"/>
        <end position="138"/>
    </location>
</feature>
<dbReference type="STRING" id="1385519.N801_07635"/>
<dbReference type="RefSeq" id="WP_035936442.1">
    <property type="nucleotide sequence ID" value="NZ_AVPL01000018.1"/>
</dbReference>
<evidence type="ECO:0000313" key="4">
    <source>
        <dbReference type="Proteomes" id="UP000030013"/>
    </source>
</evidence>
<evidence type="ECO:0000256" key="1">
    <source>
        <dbReference type="ARBA" id="ARBA00006817"/>
    </source>
</evidence>
<comment type="caution">
    <text evidence="3">The sequence shown here is derived from an EMBL/GenBank/DDBJ whole genome shotgun (WGS) entry which is preliminary data.</text>
</comment>
<protein>
    <recommendedName>
        <fullName evidence="2">Activator of Hsp90 ATPase homologue 1/2-like C-terminal domain-containing protein</fullName>
    </recommendedName>
</protein>
<sequence>MTTQHVYEIDIRAEVGEVWDALTDPASTRQYFHATHWTSPPVAGEPFQTHLPDGRVAVEGLVEEVDPPHRLVHTWHPLYDDELAAEPPSRVAWTLAPVGDGLTRLRLVHDRLDASPLTAENVREGWVSILDSLKSLLETGSALPSGTSTR</sequence>
<gene>
    <name evidence="3" type="ORF">N801_07635</name>
</gene>
<dbReference type="SUPFAM" id="SSF55961">
    <property type="entry name" value="Bet v1-like"/>
    <property type="match status" value="1"/>
</dbReference>
<keyword evidence="4" id="KW-1185">Reference proteome</keyword>
<reference evidence="3 4" key="1">
    <citation type="submission" date="2013-08" db="EMBL/GenBank/DDBJ databases">
        <title>The genome sequence of Knoellia aerolata.</title>
        <authorList>
            <person name="Zhu W."/>
            <person name="Wang G."/>
        </authorList>
    </citation>
    <scope>NUCLEOTIDE SEQUENCE [LARGE SCALE GENOMIC DNA]</scope>
    <source>
        <strain evidence="3 4">DSM 18566</strain>
    </source>
</reference>
<dbReference type="SMR" id="A0A0A0JW41"/>
<dbReference type="InterPro" id="IPR023393">
    <property type="entry name" value="START-like_dom_sf"/>
</dbReference>
<dbReference type="Proteomes" id="UP000030013">
    <property type="component" value="Unassembled WGS sequence"/>
</dbReference>
<comment type="similarity">
    <text evidence="1">Belongs to the AHA1 family.</text>
</comment>
<dbReference type="AlphaFoldDB" id="A0A0A0JW41"/>
<dbReference type="EMBL" id="AVPL01000018">
    <property type="protein sequence ID" value="KGN41413.1"/>
    <property type="molecule type" value="Genomic_DNA"/>
</dbReference>
<dbReference type="Gene3D" id="3.30.530.20">
    <property type="match status" value="1"/>
</dbReference>
<dbReference type="OrthoDB" id="9815653at2"/>